<dbReference type="CDD" id="cd20736">
    <property type="entry name" value="PoNe_Nuclease"/>
    <property type="match status" value="1"/>
</dbReference>
<dbReference type="Pfam" id="PF02021">
    <property type="entry name" value="UPF0102"/>
    <property type="match status" value="1"/>
</dbReference>
<dbReference type="NCBIfam" id="NF009150">
    <property type="entry name" value="PRK12497.1-3"/>
    <property type="match status" value="1"/>
</dbReference>
<dbReference type="InterPro" id="IPR003509">
    <property type="entry name" value="UPF0102_YraN-like"/>
</dbReference>
<dbReference type="RefSeq" id="WP_136335193.1">
    <property type="nucleotide sequence ID" value="NZ_QXMP01000002.1"/>
</dbReference>
<dbReference type="OrthoDB" id="9802516at2"/>
<dbReference type="AlphaFoldDB" id="A0A4S3M3P2"/>
<dbReference type="InterPro" id="IPR011335">
    <property type="entry name" value="Restrct_endonuc-II-like"/>
</dbReference>
<sequence length="119" mass="14169">MSKNQRFGAWAEQVAADYLVEKGYKILERNYRYDRAEIDIIARHGGYLVVVEVKARSTDYFGHPQDFITKRKVRQLVKAANHYVLMHKIETEVRFDAIGILRVNKTWRVEHLEDAFYFF</sequence>
<gene>
    <name evidence="3" type="ORF">E7Z59_05085</name>
</gene>
<dbReference type="EMBL" id="SSMC01000001">
    <property type="protein sequence ID" value="THD69703.1"/>
    <property type="molecule type" value="Genomic_DNA"/>
</dbReference>
<accession>A0A4S3M3P2</accession>
<dbReference type="InterPro" id="IPR011856">
    <property type="entry name" value="tRNA_endonuc-like_dom_sf"/>
</dbReference>
<dbReference type="GO" id="GO:0003676">
    <property type="term" value="F:nucleic acid binding"/>
    <property type="evidence" value="ECO:0007669"/>
    <property type="project" value="InterPro"/>
</dbReference>
<dbReference type="HAMAP" id="MF_00048">
    <property type="entry name" value="UPF0102"/>
    <property type="match status" value="1"/>
</dbReference>
<dbReference type="SUPFAM" id="SSF52980">
    <property type="entry name" value="Restriction endonuclease-like"/>
    <property type="match status" value="1"/>
</dbReference>
<evidence type="ECO:0000313" key="4">
    <source>
        <dbReference type="Proteomes" id="UP000305939"/>
    </source>
</evidence>
<reference evidence="3 4" key="1">
    <citation type="submission" date="2019-04" db="EMBL/GenBank/DDBJ databases">
        <title>Draft genome sequence of Robertkochia marina CC-AMO-30D.</title>
        <authorList>
            <person name="Hameed A."/>
            <person name="Lin S.-Y."/>
            <person name="Shahina M."/>
            <person name="Lai W.-A."/>
            <person name="Young C.-C."/>
        </authorList>
    </citation>
    <scope>NUCLEOTIDE SEQUENCE [LARGE SCALE GENOMIC DNA]</scope>
    <source>
        <strain evidence="3 4">CC-AMO-30D</strain>
    </source>
</reference>
<dbReference type="PANTHER" id="PTHR34039">
    <property type="entry name" value="UPF0102 PROTEIN YRAN"/>
    <property type="match status" value="1"/>
</dbReference>
<evidence type="ECO:0000313" key="3">
    <source>
        <dbReference type="EMBL" id="THD69703.1"/>
    </source>
</evidence>
<dbReference type="Proteomes" id="UP000305939">
    <property type="component" value="Unassembled WGS sequence"/>
</dbReference>
<keyword evidence="4" id="KW-1185">Reference proteome</keyword>
<evidence type="ECO:0000256" key="2">
    <source>
        <dbReference type="HAMAP-Rule" id="MF_00048"/>
    </source>
</evidence>
<comment type="similarity">
    <text evidence="1 2">Belongs to the UPF0102 family.</text>
</comment>
<dbReference type="Gene3D" id="3.40.1350.10">
    <property type="match status" value="1"/>
</dbReference>
<protein>
    <recommendedName>
        <fullName evidence="2">UPF0102 protein E7Z59_05085</fullName>
    </recommendedName>
</protein>
<evidence type="ECO:0000256" key="1">
    <source>
        <dbReference type="ARBA" id="ARBA00006738"/>
    </source>
</evidence>
<dbReference type="PANTHER" id="PTHR34039:SF1">
    <property type="entry name" value="UPF0102 PROTEIN YRAN"/>
    <property type="match status" value="1"/>
</dbReference>
<proteinExistence type="inferred from homology"/>
<name>A0A4S3M3P2_9FLAO</name>
<comment type="caution">
    <text evidence="3">The sequence shown here is derived from an EMBL/GenBank/DDBJ whole genome shotgun (WGS) entry which is preliminary data.</text>
</comment>
<organism evidence="3 4">
    <name type="scientific">Robertkochia marina</name>
    <dbReference type="NCBI Taxonomy" id="1227945"/>
    <lineage>
        <taxon>Bacteria</taxon>
        <taxon>Pseudomonadati</taxon>
        <taxon>Bacteroidota</taxon>
        <taxon>Flavobacteriia</taxon>
        <taxon>Flavobacteriales</taxon>
        <taxon>Flavobacteriaceae</taxon>
        <taxon>Robertkochia</taxon>
    </lineage>
</organism>
<dbReference type="NCBIfam" id="NF009154">
    <property type="entry name" value="PRK12497.3-3"/>
    <property type="match status" value="1"/>
</dbReference>